<sequence>MTLRVDCRVDKEHKIQLQHTMQLHSECVNAVDMLDRREERNVVRNAISKMLNLGSRTMGRCYGFWSVVGSRGGVPMHEVAASFCESTAKVRVVLERRMTNKNASQQ</sequence>
<keyword evidence="10" id="KW-1185">Reference proteome</keyword>
<dbReference type="Proteomes" id="UP000476176">
    <property type="component" value="Unassembled WGS sequence"/>
</dbReference>
<evidence type="ECO:0000313" key="8">
    <source>
        <dbReference type="EMBL" id="KAE9272550.1"/>
    </source>
</evidence>
<evidence type="ECO:0000313" key="12">
    <source>
        <dbReference type="Proteomes" id="UP000440367"/>
    </source>
</evidence>
<dbReference type="Proteomes" id="UP000437068">
    <property type="component" value="Unassembled WGS sequence"/>
</dbReference>
<evidence type="ECO:0000313" key="6">
    <source>
        <dbReference type="EMBL" id="KAE9171189.1"/>
    </source>
</evidence>
<dbReference type="Proteomes" id="UP000441208">
    <property type="component" value="Unassembled WGS sequence"/>
</dbReference>
<dbReference type="Proteomes" id="UP000440732">
    <property type="component" value="Unassembled WGS sequence"/>
</dbReference>
<evidence type="ECO:0000313" key="11">
    <source>
        <dbReference type="Proteomes" id="UP000437068"/>
    </source>
</evidence>
<dbReference type="EMBL" id="QXGC01004102">
    <property type="protein sequence ID" value="KAE9171189.1"/>
    <property type="molecule type" value="Genomic_DNA"/>
</dbReference>
<comment type="caution">
    <text evidence="5">The sequence shown here is derived from an EMBL/GenBank/DDBJ whole genome shotgun (WGS) entry which is preliminary data.</text>
</comment>
<evidence type="ECO:0000313" key="5">
    <source>
        <dbReference type="EMBL" id="KAE9167937.1"/>
    </source>
</evidence>
<dbReference type="EMBL" id="QXGA01003982">
    <property type="protein sequence ID" value="KAE9077368.1"/>
    <property type="molecule type" value="Genomic_DNA"/>
</dbReference>
<evidence type="ECO:0000313" key="9">
    <source>
        <dbReference type="Proteomes" id="UP000429523"/>
    </source>
</evidence>
<dbReference type="EMBL" id="QXGE01003959">
    <property type="protein sequence ID" value="KAE9272550.1"/>
    <property type="molecule type" value="Genomic_DNA"/>
</dbReference>
<evidence type="ECO:0000313" key="7">
    <source>
        <dbReference type="EMBL" id="KAE9173658.1"/>
    </source>
</evidence>
<dbReference type="Proteomes" id="UP000429523">
    <property type="component" value="Unassembled WGS sequence"/>
</dbReference>
<evidence type="ECO:0000313" key="1">
    <source>
        <dbReference type="EMBL" id="KAE8920711.1"/>
    </source>
</evidence>
<dbReference type="EMBL" id="QXGF01003862">
    <property type="protein sequence ID" value="KAE8920711.1"/>
    <property type="molecule type" value="Genomic_DNA"/>
</dbReference>
<name>A0A6A3VMQ0_9STRA</name>
<evidence type="ECO:0000313" key="10">
    <source>
        <dbReference type="Proteomes" id="UP000433483"/>
    </source>
</evidence>
<proteinExistence type="predicted"/>
<dbReference type="AlphaFoldDB" id="A0A6A3VMQ0"/>
<evidence type="ECO:0000313" key="3">
    <source>
        <dbReference type="EMBL" id="KAE9068155.1"/>
    </source>
</evidence>
<dbReference type="EMBL" id="QXFX01004092">
    <property type="protein sequence ID" value="KAE9065517.1"/>
    <property type="molecule type" value="Genomic_DNA"/>
</dbReference>
<evidence type="ECO:0000313" key="14">
    <source>
        <dbReference type="Proteomes" id="UP000441208"/>
    </source>
</evidence>
<evidence type="ECO:0000313" key="13">
    <source>
        <dbReference type="Proteomes" id="UP000440732"/>
    </source>
</evidence>
<dbReference type="Proteomes" id="UP000433483">
    <property type="component" value="Unassembled WGS sequence"/>
</dbReference>
<gene>
    <name evidence="8" type="ORF">PF001_g27888</name>
    <name evidence="7" type="ORF">PF002_g29258</name>
    <name evidence="6" type="ORF">PF004_g27646</name>
    <name evidence="5" type="ORF">PF005_g28587</name>
    <name evidence="4" type="ORF">PF006_g27939</name>
    <name evidence="3" type="ORF">PF007_g27798</name>
    <name evidence="1" type="ORF">PF009_g28999</name>
    <name evidence="2" type="ORF">PF010_g28164</name>
</gene>
<accession>A0A6A3VMQ0</accession>
<dbReference type="EMBL" id="QXGB01004009">
    <property type="protein sequence ID" value="KAE9167937.1"/>
    <property type="molecule type" value="Genomic_DNA"/>
</dbReference>
<dbReference type="EMBL" id="QXGD01003919">
    <property type="protein sequence ID" value="KAE9173658.1"/>
    <property type="molecule type" value="Genomic_DNA"/>
</dbReference>
<organism evidence="5 10">
    <name type="scientific">Phytophthora fragariae</name>
    <dbReference type="NCBI Taxonomy" id="53985"/>
    <lineage>
        <taxon>Eukaryota</taxon>
        <taxon>Sar</taxon>
        <taxon>Stramenopiles</taxon>
        <taxon>Oomycota</taxon>
        <taxon>Peronosporomycetes</taxon>
        <taxon>Peronosporales</taxon>
        <taxon>Peronosporaceae</taxon>
        <taxon>Phytophthora</taxon>
    </lineage>
</organism>
<evidence type="ECO:0000313" key="16">
    <source>
        <dbReference type="Proteomes" id="UP000488956"/>
    </source>
</evidence>
<dbReference type="EMBL" id="QXFZ01003592">
    <property type="protein sequence ID" value="KAE9068155.1"/>
    <property type="molecule type" value="Genomic_DNA"/>
</dbReference>
<reference evidence="9 10" key="1">
    <citation type="submission" date="2018-08" db="EMBL/GenBank/DDBJ databases">
        <title>Genomic investigation of the strawberry pathogen Phytophthora fragariae indicates pathogenicity is determined by transcriptional variation in three key races.</title>
        <authorList>
            <person name="Adams T.M."/>
            <person name="Armitage A.D."/>
            <person name="Sobczyk M.K."/>
            <person name="Bates H.J."/>
            <person name="Dunwell J.M."/>
            <person name="Nellist C.F."/>
            <person name="Harrison R.J."/>
        </authorList>
    </citation>
    <scope>NUCLEOTIDE SEQUENCE [LARGE SCALE GENOMIC DNA]</scope>
    <source>
        <strain evidence="8 11">A4</strain>
        <strain evidence="7 12">BC-1</strain>
        <strain evidence="6 15">BC-23</strain>
        <strain evidence="5 10">NOV-27</strain>
        <strain evidence="4 13">NOV-5</strain>
        <strain evidence="3 14">NOV-71</strain>
        <strain evidence="1 9">NOV-9</strain>
        <strain evidence="2 16">ONT-3</strain>
    </source>
</reference>
<evidence type="ECO:0000313" key="4">
    <source>
        <dbReference type="EMBL" id="KAE9077368.1"/>
    </source>
</evidence>
<protein>
    <submittedName>
        <fullName evidence="5">Uncharacterized protein</fullName>
    </submittedName>
</protein>
<dbReference type="Proteomes" id="UP000440367">
    <property type="component" value="Unassembled WGS sequence"/>
</dbReference>
<evidence type="ECO:0000313" key="15">
    <source>
        <dbReference type="Proteomes" id="UP000476176"/>
    </source>
</evidence>
<dbReference type="Proteomes" id="UP000488956">
    <property type="component" value="Unassembled WGS sequence"/>
</dbReference>
<evidence type="ECO:0000313" key="2">
    <source>
        <dbReference type="EMBL" id="KAE9065517.1"/>
    </source>
</evidence>